<dbReference type="RefSeq" id="WP_378254982.1">
    <property type="nucleotide sequence ID" value="NZ_JBHSJV010000001.1"/>
</dbReference>
<sequence length="511" mass="57099">MKKSIYIFIAILTCWGCDKGFEELNVDPTKPDQISVVNKLTSVQLFTSGERYENWRANLIYCSTMMQHFATTAGYWSGDKYTWNRGYASSLIDRYYGNAVKTLEDMMVQLDTEEKPAEMKAITRIMRVFVYHRLTDLYGDIPYSEAGKAVIDGVLKPKYDRQADIYADLLKELEESVADLGSGTSEFGDADLMYKGDLATWKRFGNSLMLRLGFRMIKVDPSGAQQWVTKAIQGGVMESNADIAYIAHTTGPEGINKNGLGEVFTADGNMRMSKTFVDFLTGDPRLKILGALPEKTGQKDGEGNDILRTYEERIDAATQKGLPNGLDAGLLEDATGETDTFAYTEPNRTIITGEDAPMFFQTYAEVKFLLAEAAVRWGLAGGDAKVHYEEGVAAAMKMLSLYGENAVINDTAIEEYITANPFDASNALEQINTQYWAATFLNEYEAFANWRRTGFPVLTPVNYPGNETNGTIPRRLTYSTSEQSNNEENYNAAIQAQGPDILTTRVWWDKE</sequence>
<protein>
    <submittedName>
        <fullName evidence="1">SusD/RagB family nutrient-binding outer membrane lipoprotein</fullName>
    </submittedName>
</protein>
<organism evidence="1 2">
    <name type="scientific">Aquimarina hainanensis</name>
    <dbReference type="NCBI Taxonomy" id="1578017"/>
    <lineage>
        <taxon>Bacteria</taxon>
        <taxon>Pseudomonadati</taxon>
        <taxon>Bacteroidota</taxon>
        <taxon>Flavobacteriia</taxon>
        <taxon>Flavobacteriales</taxon>
        <taxon>Flavobacteriaceae</taxon>
        <taxon>Aquimarina</taxon>
    </lineage>
</organism>
<evidence type="ECO:0000313" key="2">
    <source>
        <dbReference type="Proteomes" id="UP001597459"/>
    </source>
</evidence>
<evidence type="ECO:0000313" key="1">
    <source>
        <dbReference type="EMBL" id="MFD2592842.1"/>
    </source>
</evidence>
<comment type="caution">
    <text evidence="1">The sequence shown here is derived from an EMBL/GenBank/DDBJ whole genome shotgun (WGS) entry which is preliminary data.</text>
</comment>
<accession>A0ABW5NCR0</accession>
<dbReference type="SUPFAM" id="SSF48452">
    <property type="entry name" value="TPR-like"/>
    <property type="match status" value="1"/>
</dbReference>
<dbReference type="Gene3D" id="1.25.40.390">
    <property type="match status" value="1"/>
</dbReference>
<dbReference type="EMBL" id="JBHULX010000039">
    <property type="protein sequence ID" value="MFD2592842.1"/>
    <property type="molecule type" value="Genomic_DNA"/>
</dbReference>
<name>A0ABW5NCR0_9FLAO</name>
<keyword evidence="1" id="KW-0449">Lipoprotein</keyword>
<gene>
    <name evidence="1" type="ORF">ACFSTE_18535</name>
</gene>
<reference evidence="2" key="1">
    <citation type="journal article" date="2019" name="Int. J. Syst. Evol. Microbiol.">
        <title>The Global Catalogue of Microorganisms (GCM) 10K type strain sequencing project: providing services to taxonomists for standard genome sequencing and annotation.</title>
        <authorList>
            <consortium name="The Broad Institute Genomics Platform"/>
            <consortium name="The Broad Institute Genome Sequencing Center for Infectious Disease"/>
            <person name="Wu L."/>
            <person name="Ma J."/>
        </authorList>
    </citation>
    <scope>NUCLEOTIDE SEQUENCE [LARGE SCALE GENOMIC DNA]</scope>
    <source>
        <strain evidence="2">KCTC 42423</strain>
    </source>
</reference>
<dbReference type="Proteomes" id="UP001597459">
    <property type="component" value="Unassembled WGS sequence"/>
</dbReference>
<keyword evidence="2" id="KW-1185">Reference proteome</keyword>
<proteinExistence type="predicted"/>
<dbReference type="InterPro" id="IPR041662">
    <property type="entry name" value="SusD-like_2"/>
</dbReference>
<dbReference type="Pfam" id="PF12771">
    <property type="entry name" value="SusD-like_2"/>
    <property type="match status" value="1"/>
</dbReference>
<dbReference type="InterPro" id="IPR011990">
    <property type="entry name" value="TPR-like_helical_dom_sf"/>
</dbReference>